<sequence>MASDRHSETPIRRDVGKLGSHPVGIGNKSAQMLGGEWGHDREKLS</sequence>
<name>A0A1B4Y8C8_MYCUL</name>
<dbReference type="Proteomes" id="UP000218067">
    <property type="component" value="Chromosome"/>
</dbReference>
<evidence type="ECO:0000313" key="2">
    <source>
        <dbReference type="EMBL" id="BAV43303.1"/>
    </source>
</evidence>
<organism evidence="2 3">
    <name type="scientific">Mycobacterium ulcerans subsp. shinshuense</name>
    <dbReference type="NCBI Taxonomy" id="1124626"/>
    <lineage>
        <taxon>Bacteria</taxon>
        <taxon>Bacillati</taxon>
        <taxon>Actinomycetota</taxon>
        <taxon>Actinomycetes</taxon>
        <taxon>Mycobacteriales</taxon>
        <taxon>Mycobacteriaceae</taxon>
        <taxon>Mycobacterium</taxon>
        <taxon>Mycobacterium ulcerans group</taxon>
    </lineage>
</organism>
<evidence type="ECO:0000313" key="3">
    <source>
        <dbReference type="Proteomes" id="UP000218067"/>
    </source>
</evidence>
<protein>
    <submittedName>
        <fullName evidence="2">Uncharacterized protein</fullName>
    </submittedName>
</protein>
<gene>
    <name evidence="2" type="ORF">SHTP_4384</name>
</gene>
<proteinExistence type="predicted"/>
<dbReference type="AlphaFoldDB" id="A0A1B4Y8C8"/>
<accession>A0A1B4Y8C8</accession>
<reference evidence="2 3" key="1">
    <citation type="submission" date="2016-08" db="EMBL/GenBank/DDBJ databases">
        <title>Complete genome sequence of Mycobacterium shinshuense, a subspecies of M. ulcerans.</title>
        <authorList>
            <person name="Yoshida M."/>
            <person name="Ogura Y."/>
            <person name="Hayashi T."/>
            <person name="Hoshino Y."/>
        </authorList>
    </citation>
    <scope>NUCLEOTIDE SEQUENCE [LARGE SCALE GENOMIC DNA]</scope>
    <source>
        <strain evidence="3">ATCC 33728</strain>
    </source>
</reference>
<evidence type="ECO:0000256" key="1">
    <source>
        <dbReference type="SAM" id="MobiDB-lite"/>
    </source>
</evidence>
<feature type="region of interest" description="Disordered" evidence="1">
    <location>
        <begin position="1"/>
        <end position="45"/>
    </location>
</feature>
<feature type="compositionally biased region" description="Basic and acidic residues" evidence="1">
    <location>
        <begin position="1"/>
        <end position="16"/>
    </location>
</feature>
<dbReference type="EMBL" id="AP017624">
    <property type="protein sequence ID" value="BAV43303.1"/>
    <property type="molecule type" value="Genomic_DNA"/>
</dbReference>